<accession>A0A1I8A487</accession>
<keyword evidence="2" id="KW-1185">Reference proteome</keyword>
<proteinExistence type="predicted"/>
<reference evidence="3" key="1">
    <citation type="submission" date="2016-11" db="UniProtKB">
        <authorList>
            <consortium name="WormBaseParasite"/>
        </authorList>
    </citation>
    <scope>IDENTIFICATION</scope>
</reference>
<dbReference type="InterPro" id="IPR012258">
    <property type="entry name" value="Acyl-CoA_oxidase"/>
</dbReference>
<organism evidence="2 3">
    <name type="scientific">Steinernema glaseri</name>
    <dbReference type="NCBI Taxonomy" id="37863"/>
    <lineage>
        <taxon>Eukaryota</taxon>
        <taxon>Metazoa</taxon>
        <taxon>Ecdysozoa</taxon>
        <taxon>Nematoda</taxon>
        <taxon>Chromadorea</taxon>
        <taxon>Rhabditida</taxon>
        <taxon>Tylenchina</taxon>
        <taxon>Panagrolaimomorpha</taxon>
        <taxon>Strongyloidoidea</taxon>
        <taxon>Steinernematidae</taxon>
        <taxon>Steinernema</taxon>
    </lineage>
</organism>
<dbReference type="GO" id="GO:0055088">
    <property type="term" value="P:lipid homeostasis"/>
    <property type="evidence" value="ECO:0007669"/>
    <property type="project" value="TreeGrafter"/>
</dbReference>
<dbReference type="GO" id="GO:0003997">
    <property type="term" value="F:acyl-CoA oxidase activity"/>
    <property type="evidence" value="ECO:0007669"/>
    <property type="project" value="InterPro"/>
</dbReference>
<dbReference type="InterPro" id="IPR029320">
    <property type="entry name" value="Acyl-CoA_ox_N"/>
</dbReference>
<evidence type="ECO:0000313" key="2">
    <source>
        <dbReference type="Proteomes" id="UP000095287"/>
    </source>
</evidence>
<evidence type="ECO:0000259" key="1">
    <source>
        <dbReference type="Pfam" id="PF14749"/>
    </source>
</evidence>
<dbReference type="WBParaSite" id="L893_g32711.t1">
    <property type="protein sequence ID" value="L893_g32711.t1"/>
    <property type="gene ID" value="L893_g32711"/>
</dbReference>
<dbReference type="PANTHER" id="PTHR10909:SF351">
    <property type="entry name" value="ACYL-COENZYME A OXIDASE"/>
    <property type="match status" value="1"/>
</dbReference>
<dbReference type="GO" id="GO:0071949">
    <property type="term" value="F:FAD binding"/>
    <property type="evidence" value="ECO:0007669"/>
    <property type="project" value="InterPro"/>
</dbReference>
<evidence type="ECO:0000313" key="3">
    <source>
        <dbReference type="WBParaSite" id="L893_g32711.t1"/>
    </source>
</evidence>
<dbReference type="PANTHER" id="PTHR10909">
    <property type="entry name" value="ELECTRON TRANSPORT OXIDOREDUCTASE"/>
    <property type="match status" value="1"/>
</dbReference>
<dbReference type="InterPro" id="IPR037069">
    <property type="entry name" value="AcylCoA_DH/ox_N_sf"/>
</dbReference>
<sequence length="127" mass="14896">MNPFWINRRSECFYHHKYLRRRMSASAEQNLIRTGDNPDITAERRKATFPVGKMSAFIHGGEEKLQRRHEILAFVESVPEFQDPIPVEFLSREERIDNNARKAVAMTDHTDAIDGSDFFGEGMYYQR</sequence>
<dbReference type="GO" id="GO:0005777">
    <property type="term" value="C:peroxisome"/>
    <property type="evidence" value="ECO:0007669"/>
    <property type="project" value="InterPro"/>
</dbReference>
<protein>
    <submittedName>
        <fullName evidence="3">Acyl-CoA_ox_N domain-containing protein</fullName>
    </submittedName>
</protein>
<dbReference type="GO" id="GO:0005504">
    <property type="term" value="F:fatty acid binding"/>
    <property type="evidence" value="ECO:0007669"/>
    <property type="project" value="TreeGrafter"/>
</dbReference>
<dbReference type="Gene3D" id="1.10.540.10">
    <property type="entry name" value="Acyl-CoA dehydrogenase/oxidase, N-terminal domain"/>
    <property type="match status" value="1"/>
</dbReference>
<dbReference type="AlphaFoldDB" id="A0A1I8A487"/>
<dbReference type="Proteomes" id="UP000095287">
    <property type="component" value="Unplaced"/>
</dbReference>
<name>A0A1I8A487_9BILA</name>
<dbReference type="Pfam" id="PF14749">
    <property type="entry name" value="Acyl-CoA_ox_N"/>
    <property type="match status" value="1"/>
</dbReference>
<dbReference type="GO" id="GO:0033540">
    <property type="term" value="P:fatty acid beta-oxidation using acyl-CoA oxidase"/>
    <property type="evidence" value="ECO:0007669"/>
    <property type="project" value="TreeGrafter"/>
</dbReference>
<feature type="domain" description="Acyl-coenzyme A oxidase N-terminal" evidence="1">
    <location>
        <begin position="52"/>
        <end position="112"/>
    </location>
</feature>